<dbReference type="GO" id="GO:0005524">
    <property type="term" value="F:ATP binding"/>
    <property type="evidence" value="ECO:0007669"/>
    <property type="project" value="UniProtKB-KW"/>
</dbReference>
<evidence type="ECO:0000313" key="7">
    <source>
        <dbReference type="Proteomes" id="UP000580250"/>
    </source>
</evidence>
<name>A0A6V7U6D7_MELEN</name>
<evidence type="ECO:0000256" key="4">
    <source>
        <dbReference type="RuleBase" id="RU003322"/>
    </source>
</evidence>
<dbReference type="PANTHER" id="PTHR19375">
    <property type="entry name" value="HEAT SHOCK PROTEIN 70KDA"/>
    <property type="match status" value="1"/>
</dbReference>
<dbReference type="OrthoDB" id="5895905at2759"/>
<dbReference type="PROSITE" id="PS01036">
    <property type="entry name" value="HSP70_3"/>
    <property type="match status" value="1"/>
</dbReference>
<gene>
    <name evidence="6" type="ORF">MENT_LOCUS8905</name>
</gene>
<organism evidence="6 7">
    <name type="scientific">Meloidogyne enterolobii</name>
    <name type="common">Root-knot nematode worm</name>
    <name type="synonym">Meloidogyne mayaguensis</name>
    <dbReference type="NCBI Taxonomy" id="390850"/>
    <lineage>
        <taxon>Eukaryota</taxon>
        <taxon>Metazoa</taxon>
        <taxon>Ecdysozoa</taxon>
        <taxon>Nematoda</taxon>
        <taxon>Chromadorea</taxon>
        <taxon>Rhabditida</taxon>
        <taxon>Tylenchina</taxon>
        <taxon>Tylenchomorpha</taxon>
        <taxon>Tylenchoidea</taxon>
        <taxon>Meloidogynidae</taxon>
        <taxon>Meloidogyninae</taxon>
        <taxon>Meloidogyne</taxon>
    </lineage>
</organism>
<comment type="caution">
    <text evidence="6">The sequence shown here is derived from an EMBL/GenBank/DDBJ whole genome shotgun (WGS) entry which is preliminary data.</text>
</comment>
<feature type="chain" id="PRO_5027707460" evidence="5">
    <location>
        <begin position="21"/>
        <end position="533"/>
    </location>
</feature>
<feature type="signal peptide" evidence="5">
    <location>
        <begin position="1"/>
        <end position="20"/>
    </location>
</feature>
<keyword evidence="5" id="KW-0732">Signal</keyword>
<sequence length="533" mass="61211">MMKVLLLLPLLFLLQKMVGGGECLVGAPALRQAVLNSQNTVFNIKRLIGRKFDDKEVQDFIKESPNKILKSSNGDDVLIEIQGKLYSPQQITSFILIKLKEMTENYLNKKVGDAIITVPNYFDYSQKQALKQAGKLANLRILRFVPDSVAAAFSYGLDTCGESNKIVAVCNLNGGSFEYSVLELKNYVYEIVSNKYDTCLSGEAFNNVIVNYFVSEFKRENGIDLNKDSIAKQRLREAAEKAKCELSNSTQIEIILPNIIFDTNGELKHFQIILTRSKFEELTSELAKRILKICQQIKEEIGQILLVGGMSRMPKIRSIVEEVFKKEIFNSQLEEGAIAIGAVYLGVFFGDINYFDNRRTSKNKIIKMASQKMFIGERNIECGNEKECAKLFWEAIAIYVKEFYTSLHIDVRSRKAIKGLGHFALQCDDSKNVCAYLAISKADYNSRNIIGWYFGHEHEDLCNSVFCFLESFLFIDKKKVWFELKPYLFRKKLRSKEERLDMDFKQIYFKKTTQKRISPGKQKLKKYFLFEAI</sequence>
<evidence type="ECO:0000256" key="3">
    <source>
        <dbReference type="ARBA" id="ARBA00022840"/>
    </source>
</evidence>
<dbReference type="Proteomes" id="UP000580250">
    <property type="component" value="Unassembled WGS sequence"/>
</dbReference>
<dbReference type="SUPFAM" id="SSF53067">
    <property type="entry name" value="Actin-like ATPase domain"/>
    <property type="match status" value="2"/>
</dbReference>
<dbReference type="AlphaFoldDB" id="A0A6V7U6D7"/>
<keyword evidence="2 4" id="KW-0547">Nucleotide-binding</keyword>
<dbReference type="Gene3D" id="3.30.420.40">
    <property type="match status" value="2"/>
</dbReference>
<evidence type="ECO:0000256" key="5">
    <source>
        <dbReference type="SAM" id="SignalP"/>
    </source>
</evidence>
<proteinExistence type="inferred from homology"/>
<evidence type="ECO:0000313" key="6">
    <source>
        <dbReference type="EMBL" id="CAD2147280.1"/>
    </source>
</evidence>
<dbReference type="FunFam" id="3.90.640.10:FF:000003">
    <property type="entry name" value="Molecular chaperone DnaK"/>
    <property type="match status" value="1"/>
</dbReference>
<comment type="similarity">
    <text evidence="1 4">Belongs to the heat shock protein 70 family.</text>
</comment>
<protein>
    <submittedName>
        <fullName evidence="6">Uncharacterized protein</fullName>
    </submittedName>
</protein>
<dbReference type="EMBL" id="CAJEWN010000039">
    <property type="protein sequence ID" value="CAD2147280.1"/>
    <property type="molecule type" value="Genomic_DNA"/>
</dbReference>
<dbReference type="InterPro" id="IPR018181">
    <property type="entry name" value="Heat_shock_70_CS"/>
</dbReference>
<reference evidence="6 7" key="1">
    <citation type="submission" date="2020-08" db="EMBL/GenBank/DDBJ databases">
        <authorList>
            <person name="Koutsovoulos G."/>
            <person name="Danchin GJ E."/>
        </authorList>
    </citation>
    <scope>NUCLEOTIDE SEQUENCE [LARGE SCALE GENOMIC DNA]</scope>
</reference>
<accession>A0A6V7U6D7</accession>
<dbReference type="Pfam" id="PF00012">
    <property type="entry name" value="HSP70"/>
    <property type="match status" value="1"/>
</dbReference>
<dbReference type="Gene3D" id="3.90.640.10">
    <property type="entry name" value="Actin, Chain A, domain 4"/>
    <property type="match status" value="1"/>
</dbReference>
<dbReference type="PRINTS" id="PR00301">
    <property type="entry name" value="HEATSHOCK70"/>
</dbReference>
<dbReference type="InterPro" id="IPR013126">
    <property type="entry name" value="Hsp_70_fam"/>
</dbReference>
<dbReference type="InterPro" id="IPR043129">
    <property type="entry name" value="ATPase_NBD"/>
</dbReference>
<dbReference type="GO" id="GO:0006950">
    <property type="term" value="P:response to stress"/>
    <property type="evidence" value="ECO:0007669"/>
    <property type="project" value="UniProtKB-ARBA"/>
</dbReference>
<dbReference type="GO" id="GO:0140662">
    <property type="term" value="F:ATP-dependent protein folding chaperone"/>
    <property type="evidence" value="ECO:0007669"/>
    <property type="project" value="InterPro"/>
</dbReference>
<evidence type="ECO:0000256" key="2">
    <source>
        <dbReference type="ARBA" id="ARBA00022741"/>
    </source>
</evidence>
<keyword evidence="3 4" id="KW-0067">ATP-binding</keyword>
<evidence type="ECO:0000256" key="1">
    <source>
        <dbReference type="ARBA" id="ARBA00007381"/>
    </source>
</evidence>